<reference evidence="2" key="1">
    <citation type="submission" date="2023-01" db="EMBL/GenBank/DDBJ databases">
        <authorList>
            <person name="Van Ghelder C."/>
            <person name="Rancurel C."/>
        </authorList>
    </citation>
    <scope>NUCLEOTIDE SEQUENCE</scope>
    <source>
        <strain evidence="2">CNCM I-4278</strain>
    </source>
</reference>
<accession>A0A9W4XNG9</accession>
<evidence type="ECO:0000256" key="1">
    <source>
        <dbReference type="SAM" id="MobiDB-lite"/>
    </source>
</evidence>
<comment type="caution">
    <text evidence="2">The sequence shown here is derived from an EMBL/GenBank/DDBJ whole genome shotgun (WGS) entry which is preliminary data.</text>
</comment>
<dbReference type="AlphaFoldDB" id="A0A9W4XNG9"/>
<name>A0A9W4XNG9_9PLEO</name>
<proteinExistence type="predicted"/>
<organism evidence="2 3">
    <name type="scientific">Periconia digitata</name>
    <dbReference type="NCBI Taxonomy" id="1303443"/>
    <lineage>
        <taxon>Eukaryota</taxon>
        <taxon>Fungi</taxon>
        <taxon>Dikarya</taxon>
        <taxon>Ascomycota</taxon>
        <taxon>Pezizomycotina</taxon>
        <taxon>Dothideomycetes</taxon>
        <taxon>Pleosporomycetidae</taxon>
        <taxon>Pleosporales</taxon>
        <taxon>Massarineae</taxon>
        <taxon>Periconiaceae</taxon>
        <taxon>Periconia</taxon>
    </lineage>
</organism>
<evidence type="ECO:0000313" key="3">
    <source>
        <dbReference type="Proteomes" id="UP001152607"/>
    </source>
</evidence>
<dbReference type="EMBL" id="CAOQHR010000005">
    <property type="protein sequence ID" value="CAI6334925.1"/>
    <property type="molecule type" value="Genomic_DNA"/>
</dbReference>
<keyword evidence="3" id="KW-1185">Reference proteome</keyword>
<dbReference type="Proteomes" id="UP001152607">
    <property type="component" value="Unassembled WGS sequence"/>
</dbReference>
<feature type="region of interest" description="Disordered" evidence="1">
    <location>
        <begin position="1"/>
        <end position="32"/>
    </location>
</feature>
<evidence type="ECO:0000313" key="2">
    <source>
        <dbReference type="EMBL" id="CAI6334925.1"/>
    </source>
</evidence>
<protein>
    <submittedName>
        <fullName evidence="2">Uncharacterized protein</fullName>
    </submittedName>
</protein>
<gene>
    <name evidence="2" type="ORF">PDIGIT_LOCUS7999</name>
</gene>
<sequence>MPTTMLTQNTDVKKKRNSTSRNQKDKKSPPNQVFASSAVQCLRNPSALHSLLPHLVLAPFPFAVFIQVRRGFFTRWWHISTCPHSLWSH</sequence>
<feature type="compositionally biased region" description="Polar residues" evidence="1">
    <location>
        <begin position="1"/>
        <end position="10"/>
    </location>
</feature>